<feature type="transmembrane region" description="Helical" evidence="6">
    <location>
        <begin position="125"/>
        <end position="144"/>
    </location>
</feature>
<evidence type="ECO:0000256" key="2">
    <source>
        <dbReference type="ARBA" id="ARBA00022475"/>
    </source>
</evidence>
<evidence type="ECO:0000256" key="5">
    <source>
        <dbReference type="ARBA" id="ARBA00023136"/>
    </source>
</evidence>
<feature type="transmembrane region" description="Helical" evidence="6">
    <location>
        <begin position="200"/>
        <end position="220"/>
    </location>
</feature>
<comment type="subcellular location">
    <subcellularLocation>
        <location evidence="1">Cell membrane</location>
        <topology evidence="1">Multi-pass membrane protein</topology>
    </subcellularLocation>
</comment>
<sequence length="350" mass="37006">MASTRTGRDRGASGAASLRLLGRYVVGRARGLARTVLDTVPPVRRTVQELVRVEVIDRTLVVAAQALLALVPLVVVLAAFLPADLTSTSVQRFDEVTGLSRASGQQVVGQVEPLKSGDEIRAQTGLVGLVVAVLSSSSFARALMRAYERVWALPSVPGLRGRRRALGWLLGWLVALQLLVLTGWARSQLEARAGEPPARAAFGVLGVVVQVVVAALLWWWTLHVLLSGRVRWRALVVPAAVTGGAVVAYSAGSALVMPQYAASSAAQFGTLGLVLAVATWLVGFAGVLVVVAVVGRVLAEDETSRAAGARAAAWMAARVRRLVTVLHPARSAADRSQEAARIRRKPDPGR</sequence>
<dbReference type="GO" id="GO:0005886">
    <property type="term" value="C:plasma membrane"/>
    <property type="evidence" value="ECO:0007669"/>
    <property type="project" value="UniProtKB-SubCell"/>
</dbReference>
<organism evidence="7 8">
    <name type="scientific">Nocardioides panaciterrulae</name>
    <dbReference type="NCBI Taxonomy" id="661492"/>
    <lineage>
        <taxon>Bacteria</taxon>
        <taxon>Bacillati</taxon>
        <taxon>Actinomycetota</taxon>
        <taxon>Actinomycetes</taxon>
        <taxon>Propionibacteriales</taxon>
        <taxon>Nocardioidaceae</taxon>
        <taxon>Nocardioides</taxon>
    </lineage>
</organism>
<dbReference type="Pfam" id="PF03631">
    <property type="entry name" value="Virul_fac_BrkB"/>
    <property type="match status" value="1"/>
</dbReference>
<evidence type="ECO:0000256" key="1">
    <source>
        <dbReference type="ARBA" id="ARBA00004651"/>
    </source>
</evidence>
<accession>A0A7Y9E8Q7</accession>
<comment type="caution">
    <text evidence="7">The sequence shown here is derived from an EMBL/GenBank/DDBJ whole genome shotgun (WGS) entry which is preliminary data.</text>
</comment>
<keyword evidence="3 6" id="KW-0812">Transmembrane</keyword>
<feature type="transmembrane region" description="Helical" evidence="6">
    <location>
        <begin position="271"/>
        <end position="295"/>
    </location>
</feature>
<keyword evidence="2" id="KW-1003">Cell membrane</keyword>
<dbReference type="Proteomes" id="UP000535511">
    <property type="component" value="Unassembled WGS sequence"/>
</dbReference>
<feature type="transmembrane region" description="Helical" evidence="6">
    <location>
        <begin position="60"/>
        <end position="81"/>
    </location>
</feature>
<keyword evidence="8" id="KW-1185">Reference proteome</keyword>
<dbReference type="EMBL" id="JACCBG010000001">
    <property type="protein sequence ID" value="NYD42980.1"/>
    <property type="molecule type" value="Genomic_DNA"/>
</dbReference>
<feature type="transmembrane region" description="Helical" evidence="6">
    <location>
        <begin position="232"/>
        <end position="251"/>
    </location>
</feature>
<evidence type="ECO:0000256" key="4">
    <source>
        <dbReference type="ARBA" id="ARBA00022989"/>
    </source>
</evidence>
<protein>
    <submittedName>
        <fullName evidence="7">Membrane protein</fullName>
    </submittedName>
</protein>
<feature type="transmembrane region" description="Helical" evidence="6">
    <location>
        <begin position="165"/>
        <end position="185"/>
    </location>
</feature>
<dbReference type="AlphaFoldDB" id="A0A7Y9E8Q7"/>
<keyword evidence="5 6" id="KW-0472">Membrane</keyword>
<evidence type="ECO:0000256" key="3">
    <source>
        <dbReference type="ARBA" id="ARBA00022692"/>
    </source>
</evidence>
<gene>
    <name evidence="7" type="ORF">BJZ21_003063</name>
</gene>
<keyword evidence="4 6" id="KW-1133">Transmembrane helix</keyword>
<dbReference type="RefSeq" id="WP_179664548.1">
    <property type="nucleotide sequence ID" value="NZ_JACCBG010000001.1"/>
</dbReference>
<dbReference type="PANTHER" id="PTHR30213:SF1">
    <property type="entry name" value="INNER MEMBRANE PROTEIN YHJD"/>
    <property type="match status" value="1"/>
</dbReference>
<evidence type="ECO:0000313" key="7">
    <source>
        <dbReference type="EMBL" id="NYD42980.1"/>
    </source>
</evidence>
<evidence type="ECO:0000313" key="8">
    <source>
        <dbReference type="Proteomes" id="UP000535511"/>
    </source>
</evidence>
<dbReference type="InterPro" id="IPR017039">
    <property type="entry name" value="Virul_fac_BrkB"/>
</dbReference>
<evidence type="ECO:0000256" key="6">
    <source>
        <dbReference type="SAM" id="Phobius"/>
    </source>
</evidence>
<dbReference type="PANTHER" id="PTHR30213">
    <property type="entry name" value="INNER MEMBRANE PROTEIN YHJD"/>
    <property type="match status" value="1"/>
</dbReference>
<name>A0A7Y9E8Q7_9ACTN</name>
<reference evidence="7 8" key="1">
    <citation type="submission" date="2020-07" db="EMBL/GenBank/DDBJ databases">
        <title>Sequencing the genomes of 1000 actinobacteria strains.</title>
        <authorList>
            <person name="Klenk H.-P."/>
        </authorList>
    </citation>
    <scope>NUCLEOTIDE SEQUENCE [LARGE SCALE GENOMIC DNA]</scope>
    <source>
        <strain evidence="7 8">DSM 21350</strain>
    </source>
</reference>
<proteinExistence type="predicted"/>